<gene>
    <name evidence="3" type="ORF">E4650_05870</name>
    <name evidence="2" type="ORF">SAMN04488588_1537</name>
</gene>
<sequence length="191" mass="21128">MSQTIKKLEAFFMKEFTEKAGRIAIFSLLFMIPEFEVKIFFLFLFVVFGLASDINNKRFSTLISLPFSYKDVYLMSYTFIVTVVALTSLAGSAIFSGSIENGIANLISSLIFVTAYYGVSILSVSFGMDNFGVPFLVLIVDSIVSNIGISNINPFYAFSPTTQGITWLAAIIAVLIFLTGLYVFDKKGVQK</sequence>
<reference evidence="2 4" key="1">
    <citation type="submission" date="2016-10" db="EMBL/GenBank/DDBJ databases">
        <authorList>
            <person name="de Groot N.N."/>
        </authorList>
    </citation>
    <scope>NUCLEOTIDE SEQUENCE [LARGE SCALE GENOMIC DNA]</scope>
    <source>
        <strain evidence="2 4">WG14</strain>
    </source>
</reference>
<proteinExistence type="predicted"/>
<feature type="transmembrane region" description="Helical" evidence="1">
    <location>
        <begin position="164"/>
        <end position="184"/>
    </location>
</feature>
<feature type="transmembrane region" description="Helical" evidence="1">
    <location>
        <begin position="23"/>
        <end position="51"/>
    </location>
</feature>
<keyword evidence="1" id="KW-1133">Transmembrane helix</keyword>
<dbReference type="EMBL" id="FMYV01000006">
    <property type="protein sequence ID" value="SDC67134.1"/>
    <property type="molecule type" value="Genomic_DNA"/>
</dbReference>
<evidence type="ECO:0000313" key="3">
    <source>
        <dbReference type="EMBL" id="TGG87866.1"/>
    </source>
</evidence>
<dbReference type="AlphaFoldDB" id="A0A1G6NIB1"/>
<dbReference type="STRING" id="28234.SAMN04488588_1537"/>
<dbReference type="Proteomes" id="UP000297288">
    <property type="component" value="Unassembled WGS sequence"/>
</dbReference>
<dbReference type="Proteomes" id="UP000199322">
    <property type="component" value="Unassembled WGS sequence"/>
</dbReference>
<evidence type="ECO:0000256" key="1">
    <source>
        <dbReference type="SAM" id="Phobius"/>
    </source>
</evidence>
<protein>
    <recommendedName>
        <fullName evidence="6">ABC-2 family transporter protein</fullName>
    </recommendedName>
</protein>
<dbReference type="EMBL" id="SRME01000003">
    <property type="protein sequence ID" value="TGG87866.1"/>
    <property type="molecule type" value="Genomic_DNA"/>
</dbReference>
<keyword evidence="4" id="KW-1185">Reference proteome</keyword>
<feature type="transmembrane region" description="Helical" evidence="1">
    <location>
        <begin position="72"/>
        <end position="96"/>
    </location>
</feature>
<organism evidence="2 4">
    <name type="scientific">Geotoga petraea</name>
    <dbReference type="NCBI Taxonomy" id="28234"/>
    <lineage>
        <taxon>Bacteria</taxon>
        <taxon>Thermotogati</taxon>
        <taxon>Thermotogota</taxon>
        <taxon>Thermotogae</taxon>
        <taxon>Petrotogales</taxon>
        <taxon>Petrotogaceae</taxon>
        <taxon>Geotoga</taxon>
    </lineage>
</organism>
<evidence type="ECO:0000313" key="2">
    <source>
        <dbReference type="EMBL" id="SDC67134.1"/>
    </source>
</evidence>
<name>A0A1G6NIB1_9BACT</name>
<dbReference type="RefSeq" id="WP_091404427.1">
    <property type="nucleotide sequence ID" value="NZ_FMYV01000006.1"/>
</dbReference>
<keyword evidence="1" id="KW-0812">Transmembrane</keyword>
<feature type="transmembrane region" description="Helical" evidence="1">
    <location>
        <begin position="102"/>
        <end position="119"/>
    </location>
</feature>
<evidence type="ECO:0000313" key="5">
    <source>
        <dbReference type="Proteomes" id="UP000297288"/>
    </source>
</evidence>
<reference evidence="3 5" key="2">
    <citation type="submission" date="2019-04" db="EMBL/GenBank/DDBJ databases">
        <title>Draft genome sequence data and analysis of a Fermenting Bacterium, Geotoga petraea strain HO-Geo1, isolated from heavy-oil petroleum reservoir in Russia.</title>
        <authorList>
            <person name="Grouzdev D.S."/>
            <person name="Semenova E.M."/>
            <person name="Sokolova D.S."/>
            <person name="Tourova T.P."/>
            <person name="Poltaraus A.B."/>
            <person name="Nazina T.N."/>
        </authorList>
    </citation>
    <scope>NUCLEOTIDE SEQUENCE [LARGE SCALE GENOMIC DNA]</scope>
    <source>
        <strain evidence="3 5">HO-Geo1</strain>
    </source>
</reference>
<evidence type="ECO:0008006" key="6">
    <source>
        <dbReference type="Google" id="ProtNLM"/>
    </source>
</evidence>
<dbReference type="OrthoDB" id="46935at2"/>
<evidence type="ECO:0000313" key="4">
    <source>
        <dbReference type="Proteomes" id="UP000199322"/>
    </source>
</evidence>
<accession>A0A1G6NIB1</accession>
<keyword evidence="1" id="KW-0472">Membrane</keyword>